<feature type="domain" description="Ubiquitin-like" evidence="2">
    <location>
        <begin position="378"/>
        <end position="454"/>
    </location>
</feature>
<dbReference type="Pfam" id="PF00240">
    <property type="entry name" value="ubiquitin"/>
    <property type="match status" value="3"/>
</dbReference>
<sequence length="480" mass="54309">MKQFGLSPFPVGISAGLMTMLLLLSIMPSSTEGIEITVKADQKISKKSNQITVVVQDSTTVKELKEQIKKETGIQPTKQTLKLKQNGDAEKQYTVWVKGTGTVATLKEMIKNETGIEVVRQTLKFQKSDDNELDDDKKLAFYGFVPKLTIHLSTEKFKILVKCKKWNEEKQYNAWVNGTGIAAKLKQKMNNCNGIEVEGQTLKLKTSGGSVELEDDKKVNDAKQYTMWVNGTDTAEKLKQKIMDETGIETGKQTLKFQKSDGSVIELEDVNKLIFYGILPNSTIHLSNDKFQILVVDYRRWDDERNYIVWVNDTNPVKTLKQKIMAMMQNEFNTLIEDIGLSCSPTVEATVNAKDRLNNDSTLKQKMNNCSGIEVEGQTLKLKTSGEDEKKYTMWVNGMHTAEKLKQKIMEKTGIETGEQTLKLQKSDGSVTDELEDVKKLIFYGIVPNSTIHLSNDKFQILVKYKKGEEEKQYHGDDAK</sequence>
<dbReference type="CDD" id="cd17039">
    <property type="entry name" value="Ubl_ubiquitin_like"/>
    <property type="match status" value="3"/>
</dbReference>
<dbReference type="InterPro" id="IPR000626">
    <property type="entry name" value="Ubiquitin-like_dom"/>
</dbReference>
<feature type="chain" id="PRO_5044742268" description="Ubiquitin-like domain-containing protein" evidence="1">
    <location>
        <begin position="34"/>
        <end position="480"/>
    </location>
</feature>
<dbReference type="InterPro" id="IPR029071">
    <property type="entry name" value="Ubiquitin-like_domsf"/>
</dbReference>
<dbReference type="Gene3D" id="3.10.20.90">
    <property type="entry name" value="Phosphatidylinositol 3-kinase Catalytic Subunit, Chain A, domain 1"/>
    <property type="match status" value="4"/>
</dbReference>
<evidence type="ECO:0000256" key="1">
    <source>
        <dbReference type="SAM" id="SignalP"/>
    </source>
</evidence>
<feature type="domain" description="Ubiquitin-like" evidence="2">
    <location>
        <begin position="79"/>
        <end position="156"/>
    </location>
</feature>
<proteinExistence type="predicted"/>
<organism evidence="3 4">
    <name type="scientific">Heterodera schachtii</name>
    <name type="common">Sugarbeet cyst nematode worm</name>
    <name type="synonym">Tylenchus schachtii</name>
    <dbReference type="NCBI Taxonomy" id="97005"/>
    <lineage>
        <taxon>Eukaryota</taxon>
        <taxon>Metazoa</taxon>
        <taxon>Ecdysozoa</taxon>
        <taxon>Nematoda</taxon>
        <taxon>Chromadorea</taxon>
        <taxon>Rhabditida</taxon>
        <taxon>Tylenchina</taxon>
        <taxon>Tylenchomorpha</taxon>
        <taxon>Tylenchoidea</taxon>
        <taxon>Heteroderidae</taxon>
        <taxon>Heteroderinae</taxon>
        <taxon>Heterodera</taxon>
    </lineage>
</organism>
<accession>A0ABD2HSJ5</accession>
<dbReference type="Pfam" id="PF14560">
    <property type="entry name" value="Ubiquitin_2"/>
    <property type="match status" value="1"/>
</dbReference>
<feature type="domain" description="Ubiquitin-like" evidence="2">
    <location>
        <begin position="200"/>
        <end position="286"/>
    </location>
</feature>
<dbReference type="InterPro" id="IPR050158">
    <property type="entry name" value="Ubiquitin_ubiquitin-like"/>
</dbReference>
<dbReference type="SUPFAM" id="SSF54236">
    <property type="entry name" value="Ubiquitin-like"/>
    <property type="match status" value="4"/>
</dbReference>
<keyword evidence="4" id="KW-1185">Reference proteome</keyword>
<gene>
    <name evidence="3" type="ORF">niasHS_018131</name>
</gene>
<dbReference type="SMART" id="SM00213">
    <property type="entry name" value="UBQ"/>
    <property type="match status" value="3"/>
</dbReference>
<dbReference type="PROSITE" id="PS50053">
    <property type="entry name" value="UBIQUITIN_2"/>
    <property type="match status" value="4"/>
</dbReference>
<protein>
    <recommendedName>
        <fullName evidence="2">Ubiquitin-like domain-containing protein</fullName>
    </recommendedName>
</protein>
<dbReference type="EMBL" id="JBICCN010000429">
    <property type="protein sequence ID" value="KAL3069406.1"/>
    <property type="molecule type" value="Genomic_DNA"/>
</dbReference>
<evidence type="ECO:0000259" key="2">
    <source>
        <dbReference type="PROSITE" id="PS50053"/>
    </source>
</evidence>
<dbReference type="Proteomes" id="UP001620645">
    <property type="component" value="Unassembled WGS sequence"/>
</dbReference>
<name>A0ABD2HSJ5_HETSC</name>
<feature type="signal peptide" evidence="1">
    <location>
        <begin position="1"/>
        <end position="33"/>
    </location>
</feature>
<evidence type="ECO:0000313" key="3">
    <source>
        <dbReference type="EMBL" id="KAL3069406.1"/>
    </source>
</evidence>
<feature type="domain" description="Ubiquitin-like" evidence="2">
    <location>
        <begin position="34"/>
        <end position="81"/>
    </location>
</feature>
<reference evidence="3 4" key="1">
    <citation type="submission" date="2024-10" db="EMBL/GenBank/DDBJ databases">
        <authorList>
            <person name="Kim D."/>
        </authorList>
    </citation>
    <scope>NUCLEOTIDE SEQUENCE [LARGE SCALE GENOMIC DNA]</scope>
    <source>
        <strain evidence="3">Taebaek</strain>
    </source>
</reference>
<dbReference type="PANTHER" id="PTHR10666">
    <property type="entry name" value="UBIQUITIN"/>
    <property type="match status" value="1"/>
</dbReference>
<evidence type="ECO:0000313" key="4">
    <source>
        <dbReference type="Proteomes" id="UP001620645"/>
    </source>
</evidence>
<dbReference type="AlphaFoldDB" id="A0ABD2HSJ5"/>
<keyword evidence="1" id="KW-0732">Signal</keyword>
<comment type="caution">
    <text evidence="3">The sequence shown here is derived from an EMBL/GenBank/DDBJ whole genome shotgun (WGS) entry which is preliminary data.</text>
</comment>